<keyword evidence="4" id="KW-0378">Hydrolase</keyword>
<sequence length="217" mass="24951">MERRYFVYRHITPDGLIYVGATSFKKPEKRWGNGRLYQANKRFTDAVNFFGWDNIKHEILAEGLPKEEAHAMERELIREWDTTNPEKGYNILDGDLSTKIYCVELDRTFPSLHEAARETHIKRDSLKSACTGRTATAGGYHWCYEKDKAAYEIDTNRKEPRKKRPVINLDTGKAYESIRAAFRDTGITVQEIGAVCAGKPHRKTAGGFRWAYVSEVI</sequence>
<comment type="cofactor">
    <cofactor evidence="1">
        <name>Mg(2+)</name>
        <dbReference type="ChEBI" id="CHEBI:18420"/>
    </cofactor>
</comment>
<dbReference type="InterPro" id="IPR036388">
    <property type="entry name" value="WH-like_DNA-bd_sf"/>
</dbReference>
<dbReference type="InterPro" id="IPR003647">
    <property type="entry name" value="Intron_nuc_1_rpt"/>
</dbReference>
<keyword evidence="2" id="KW-0460">Magnesium</keyword>
<keyword evidence="4" id="KW-0540">Nuclease</keyword>
<dbReference type="InterPro" id="IPR000305">
    <property type="entry name" value="GIY-YIG_endonuc"/>
</dbReference>
<evidence type="ECO:0000256" key="2">
    <source>
        <dbReference type="ARBA" id="ARBA00022842"/>
    </source>
</evidence>
<dbReference type="EMBL" id="BK016176">
    <property type="protein sequence ID" value="DAG00020.1"/>
    <property type="molecule type" value="Genomic_DNA"/>
</dbReference>
<dbReference type="SMART" id="SM00497">
    <property type="entry name" value="IENR1"/>
    <property type="match status" value="2"/>
</dbReference>
<evidence type="ECO:0000256" key="1">
    <source>
        <dbReference type="ARBA" id="ARBA00001946"/>
    </source>
</evidence>
<reference evidence="4" key="1">
    <citation type="journal article" date="2021" name="Proc. Natl. Acad. Sci. U.S.A.">
        <title>A Catalog of Tens of Thousands of Viruses from Human Metagenomes Reveals Hidden Associations with Chronic Diseases.</title>
        <authorList>
            <person name="Tisza M.J."/>
            <person name="Buck C.B."/>
        </authorList>
    </citation>
    <scope>NUCLEOTIDE SEQUENCE</scope>
    <source>
        <strain evidence="4">CtBeL15</strain>
    </source>
</reference>
<evidence type="ECO:0000259" key="3">
    <source>
        <dbReference type="SMART" id="SM00465"/>
    </source>
</evidence>
<organism evidence="4">
    <name type="scientific">Siphoviridae sp. ctBeL15</name>
    <dbReference type="NCBI Taxonomy" id="2825374"/>
    <lineage>
        <taxon>Viruses</taxon>
        <taxon>Duplodnaviria</taxon>
        <taxon>Heunggongvirae</taxon>
        <taxon>Uroviricota</taxon>
        <taxon>Caudoviricetes</taxon>
    </lineage>
</organism>
<feature type="domain" description="GIY-YIG" evidence="3">
    <location>
        <begin position="4"/>
        <end position="95"/>
    </location>
</feature>
<name>A0A8S5UZZ8_9CAUD</name>
<protein>
    <submittedName>
        <fullName evidence="4">Intron associated endonuclease</fullName>
    </submittedName>
</protein>
<keyword evidence="4" id="KW-0255">Endonuclease</keyword>
<evidence type="ECO:0000313" key="4">
    <source>
        <dbReference type="EMBL" id="DAG00020.1"/>
    </source>
</evidence>
<dbReference type="InterPro" id="IPR035901">
    <property type="entry name" value="GIY-YIG_endonuc_sf"/>
</dbReference>
<dbReference type="SUPFAM" id="SSF82771">
    <property type="entry name" value="GIY-YIG endonuclease"/>
    <property type="match status" value="1"/>
</dbReference>
<dbReference type="Pfam" id="PF01541">
    <property type="entry name" value="GIY-YIG"/>
    <property type="match status" value="1"/>
</dbReference>
<dbReference type="SMART" id="SM00465">
    <property type="entry name" value="GIYc"/>
    <property type="match status" value="1"/>
</dbReference>
<dbReference type="GO" id="GO:0004519">
    <property type="term" value="F:endonuclease activity"/>
    <property type="evidence" value="ECO:0007669"/>
    <property type="project" value="UniProtKB-KW"/>
</dbReference>
<dbReference type="Gene3D" id="1.10.10.10">
    <property type="entry name" value="Winged helix-like DNA-binding domain superfamily/Winged helix DNA-binding domain"/>
    <property type="match status" value="2"/>
</dbReference>
<proteinExistence type="predicted"/>
<accession>A0A8S5UZZ8</accession>